<evidence type="ECO:0000313" key="3">
    <source>
        <dbReference type="Proteomes" id="UP000186817"/>
    </source>
</evidence>
<gene>
    <name evidence="2" type="ORF">AK812_SmicGene43253</name>
</gene>
<feature type="compositionally biased region" description="Low complexity" evidence="1">
    <location>
        <begin position="50"/>
        <end position="63"/>
    </location>
</feature>
<evidence type="ECO:0000313" key="2">
    <source>
        <dbReference type="EMBL" id="OLP76769.1"/>
    </source>
</evidence>
<feature type="region of interest" description="Disordered" evidence="1">
    <location>
        <begin position="29"/>
        <end position="88"/>
    </location>
</feature>
<comment type="caution">
    <text evidence="2">The sequence shown here is derived from an EMBL/GenBank/DDBJ whole genome shotgun (WGS) entry which is preliminary data.</text>
</comment>
<proteinExistence type="predicted"/>
<dbReference type="EMBL" id="LSRX01001926">
    <property type="protein sequence ID" value="OLP76769.1"/>
    <property type="molecule type" value="Genomic_DNA"/>
</dbReference>
<keyword evidence="3" id="KW-1185">Reference proteome</keyword>
<organism evidence="2 3">
    <name type="scientific">Symbiodinium microadriaticum</name>
    <name type="common">Dinoflagellate</name>
    <name type="synonym">Zooxanthella microadriatica</name>
    <dbReference type="NCBI Taxonomy" id="2951"/>
    <lineage>
        <taxon>Eukaryota</taxon>
        <taxon>Sar</taxon>
        <taxon>Alveolata</taxon>
        <taxon>Dinophyceae</taxon>
        <taxon>Suessiales</taxon>
        <taxon>Symbiodiniaceae</taxon>
        <taxon>Symbiodinium</taxon>
    </lineage>
</organism>
<sequence length="88" mass="9341">EEEEEEGEKAPATNPTLCSTRRLARSCRGASSFPMLQDPARSISPLERTSSSVSSQTKASSCSNITEDSTCCSQASGDSPAQEKGQRL</sequence>
<reference evidence="2 3" key="1">
    <citation type="submission" date="2016-02" db="EMBL/GenBank/DDBJ databases">
        <title>Genome analysis of coral dinoflagellate symbionts highlights evolutionary adaptations to a symbiotic lifestyle.</title>
        <authorList>
            <person name="Aranda M."/>
            <person name="Li Y."/>
            <person name="Liew Y.J."/>
            <person name="Baumgarten S."/>
            <person name="Simakov O."/>
            <person name="Wilson M."/>
            <person name="Piel J."/>
            <person name="Ashoor H."/>
            <person name="Bougouffa S."/>
            <person name="Bajic V.B."/>
            <person name="Ryu T."/>
            <person name="Ravasi T."/>
            <person name="Bayer T."/>
            <person name="Micklem G."/>
            <person name="Kim H."/>
            <person name="Bhak J."/>
            <person name="Lajeunesse T.C."/>
            <person name="Voolstra C.R."/>
        </authorList>
    </citation>
    <scope>NUCLEOTIDE SEQUENCE [LARGE SCALE GENOMIC DNA]</scope>
    <source>
        <strain evidence="2 3">CCMP2467</strain>
    </source>
</reference>
<dbReference type="Proteomes" id="UP000186817">
    <property type="component" value="Unassembled WGS sequence"/>
</dbReference>
<protein>
    <submittedName>
        <fullName evidence="2">Uncharacterized protein</fullName>
    </submittedName>
</protein>
<feature type="compositionally biased region" description="Polar residues" evidence="1">
    <location>
        <begin position="64"/>
        <end position="79"/>
    </location>
</feature>
<name>A0A1Q9C1H9_SYMMI</name>
<dbReference type="AlphaFoldDB" id="A0A1Q9C1H9"/>
<accession>A0A1Q9C1H9</accession>
<evidence type="ECO:0000256" key="1">
    <source>
        <dbReference type="SAM" id="MobiDB-lite"/>
    </source>
</evidence>
<feature type="non-terminal residue" evidence="2">
    <location>
        <position position="1"/>
    </location>
</feature>